<sequence>MTAGLLLAAGGGRRYGMPKALVERDGRLLVEHGLATLRAAGCGPITVVLGAAAETVRERADLAGALVVTNPDWADGMGTSLRAGLDALSGTGATAAIVLLVDTPGVTAEAVRRVSNHASAGALVVATYHGERGHPVLLGRDHWAGVTELAVGDVGARPYLRAHRHRVVTVACEDVADGTDLDRPAS</sequence>
<dbReference type="SUPFAM" id="SSF53448">
    <property type="entry name" value="Nucleotide-diphospho-sugar transferases"/>
    <property type="match status" value="1"/>
</dbReference>
<dbReference type="PANTHER" id="PTHR43777">
    <property type="entry name" value="MOLYBDENUM COFACTOR CYTIDYLYLTRANSFERASE"/>
    <property type="match status" value="1"/>
</dbReference>
<dbReference type="InterPro" id="IPR029044">
    <property type="entry name" value="Nucleotide-diphossugar_trans"/>
</dbReference>
<protein>
    <submittedName>
        <fullName evidence="2">4-diphosphocytidyl-2C-methyl-D-erythritol synthase</fullName>
    </submittedName>
</protein>
<evidence type="ECO:0000313" key="2">
    <source>
        <dbReference type="EMBL" id="GII25582.1"/>
    </source>
</evidence>
<dbReference type="Gene3D" id="3.90.550.10">
    <property type="entry name" value="Spore Coat Polysaccharide Biosynthesis Protein SpsA, Chain A"/>
    <property type="match status" value="1"/>
</dbReference>
<dbReference type="Proteomes" id="UP000599074">
    <property type="component" value="Unassembled WGS sequence"/>
</dbReference>
<evidence type="ECO:0000259" key="1">
    <source>
        <dbReference type="Pfam" id="PF12804"/>
    </source>
</evidence>
<dbReference type="PANTHER" id="PTHR43777:SF1">
    <property type="entry name" value="MOLYBDENUM COFACTOR CYTIDYLYLTRANSFERASE"/>
    <property type="match status" value="1"/>
</dbReference>
<feature type="domain" description="MobA-like NTP transferase" evidence="1">
    <location>
        <begin position="4"/>
        <end position="165"/>
    </location>
</feature>
<dbReference type="RefSeq" id="WP_168115764.1">
    <property type="nucleotide sequence ID" value="NZ_BOON01000054.1"/>
</dbReference>
<dbReference type="Pfam" id="PF12804">
    <property type="entry name" value="NTP_transf_3"/>
    <property type="match status" value="1"/>
</dbReference>
<dbReference type="GO" id="GO:0016779">
    <property type="term" value="F:nucleotidyltransferase activity"/>
    <property type="evidence" value="ECO:0007669"/>
    <property type="project" value="UniProtKB-ARBA"/>
</dbReference>
<proteinExistence type="predicted"/>
<reference evidence="2" key="1">
    <citation type="submission" date="2021-01" db="EMBL/GenBank/DDBJ databases">
        <title>Whole genome shotgun sequence of Planosporangium mesophilum NBRC 109066.</title>
        <authorList>
            <person name="Komaki H."/>
            <person name="Tamura T."/>
        </authorList>
    </citation>
    <scope>NUCLEOTIDE SEQUENCE</scope>
    <source>
        <strain evidence="2">NBRC 109066</strain>
    </source>
</reference>
<keyword evidence="3" id="KW-1185">Reference proteome</keyword>
<accession>A0A8J3X2K4</accession>
<comment type="caution">
    <text evidence="2">The sequence shown here is derived from an EMBL/GenBank/DDBJ whole genome shotgun (WGS) entry which is preliminary data.</text>
</comment>
<organism evidence="2 3">
    <name type="scientific">Planosporangium mesophilum</name>
    <dbReference type="NCBI Taxonomy" id="689768"/>
    <lineage>
        <taxon>Bacteria</taxon>
        <taxon>Bacillati</taxon>
        <taxon>Actinomycetota</taxon>
        <taxon>Actinomycetes</taxon>
        <taxon>Micromonosporales</taxon>
        <taxon>Micromonosporaceae</taxon>
        <taxon>Planosporangium</taxon>
    </lineage>
</organism>
<gene>
    <name evidence="2" type="ORF">Pme01_51790</name>
</gene>
<dbReference type="AlphaFoldDB" id="A0A8J3X2K4"/>
<dbReference type="EMBL" id="BOON01000054">
    <property type="protein sequence ID" value="GII25582.1"/>
    <property type="molecule type" value="Genomic_DNA"/>
</dbReference>
<dbReference type="CDD" id="cd04182">
    <property type="entry name" value="GT_2_like_f"/>
    <property type="match status" value="1"/>
</dbReference>
<name>A0A8J3X2K4_9ACTN</name>
<dbReference type="InterPro" id="IPR025877">
    <property type="entry name" value="MobA-like_NTP_Trfase"/>
</dbReference>
<evidence type="ECO:0000313" key="3">
    <source>
        <dbReference type="Proteomes" id="UP000599074"/>
    </source>
</evidence>